<dbReference type="InterPro" id="IPR013584">
    <property type="entry name" value="RAP"/>
</dbReference>
<evidence type="ECO:0000313" key="4">
    <source>
        <dbReference type="Proteomes" id="UP001476798"/>
    </source>
</evidence>
<protein>
    <recommendedName>
        <fullName evidence="2">RAP domain-containing protein</fullName>
    </recommendedName>
</protein>
<keyword evidence="1" id="KW-0472">Membrane</keyword>
<name>A0ABV0Q1J5_9TELE</name>
<comment type="caution">
    <text evidence="3">The sequence shown here is derived from an EMBL/GenBank/DDBJ whole genome shotgun (WGS) entry which is preliminary data.</text>
</comment>
<gene>
    <name evidence="3" type="ORF">GOODEAATRI_027004</name>
</gene>
<feature type="transmembrane region" description="Helical" evidence="1">
    <location>
        <begin position="111"/>
        <end position="134"/>
    </location>
</feature>
<evidence type="ECO:0000313" key="3">
    <source>
        <dbReference type="EMBL" id="MEQ2189614.1"/>
    </source>
</evidence>
<keyword evidence="4" id="KW-1185">Reference proteome</keyword>
<dbReference type="SMART" id="SM00952">
    <property type="entry name" value="RAP"/>
    <property type="match status" value="1"/>
</dbReference>
<sequence length="214" mass="23593">GEIVVDYDNKPVDMSMLKAPHLPDGGGDLDLPAGARRLAFVGWEFPNFGSKSRDLLGRFVMMKRHLQLAGFILVEVPYYEWLELKTDLIGAFPVQRDPQGMHTSTHVHARVGVASHIFALVPLATCGAFPVSMVMASKESPSPRPFFLSFLTLSVHLACSSYMVYYCIRATENQREACQGRALTDLSLKTSIRTWEAGIQGFQDQVGALGFGRG</sequence>
<feature type="domain" description="RAP" evidence="2">
    <location>
        <begin position="38"/>
        <end position="90"/>
    </location>
</feature>
<accession>A0ABV0Q1J5</accession>
<reference evidence="3 4" key="1">
    <citation type="submission" date="2021-06" db="EMBL/GenBank/DDBJ databases">
        <authorList>
            <person name="Palmer J.M."/>
        </authorList>
    </citation>
    <scope>NUCLEOTIDE SEQUENCE [LARGE SCALE GENOMIC DNA]</scope>
    <source>
        <strain evidence="3 4">GA_2019</strain>
        <tissue evidence="3">Muscle</tissue>
    </source>
</reference>
<keyword evidence="1" id="KW-0812">Transmembrane</keyword>
<dbReference type="EMBL" id="JAHRIO010093413">
    <property type="protein sequence ID" value="MEQ2189614.1"/>
    <property type="molecule type" value="Genomic_DNA"/>
</dbReference>
<feature type="non-terminal residue" evidence="3">
    <location>
        <position position="1"/>
    </location>
</feature>
<evidence type="ECO:0000259" key="2">
    <source>
        <dbReference type="PROSITE" id="PS51286"/>
    </source>
</evidence>
<proteinExistence type="predicted"/>
<feature type="transmembrane region" description="Helical" evidence="1">
    <location>
        <begin position="146"/>
        <end position="168"/>
    </location>
</feature>
<organism evidence="3 4">
    <name type="scientific">Goodea atripinnis</name>
    <dbReference type="NCBI Taxonomy" id="208336"/>
    <lineage>
        <taxon>Eukaryota</taxon>
        <taxon>Metazoa</taxon>
        <taxon>Chordata</taxon>
        <taxon>Craniata</taxon>
        <taxon>Vertebrata</taxon>
        <taxon>Euteleostomi</taxon>
        <taxon>Actinopterygii</taxon>
        <taxon>Neopterygii</taxon>
        <taxon>Teleostei</taxon>
        <taxon>Neoteleostei</taxon>
        <taxon>Acanthomorphata</taxon>
        <taxon>Ovalentaria</taxon>
        <taxon>Atherinomorphae</taxon>
        <taxon>Cyprinodontiformes</taxon>
        <taxon>Goodeidae</taxon>
        <taxon>Goodea</taxon>
    </lineage>
</organism>
<evidence type="ECO:0000256" key="1">
    <source>
        <dbReference type="SAM" id="Phobius"/>
    </source>
</evidence>
<keyword evidence="1" id="KW-1133">Transmembrane helix</keyword>
<dbReference type="Proteomes" id="UP001476798">
    <property type="component" value="Unassembled WGS sequence"/>
</dbReference>
<dbReference type="Pfam" id="PF08373">
    <property type="entry name" value="RAP"/>
    <property type="match status" value="1"/>
</dbReference>
<dbReference type="PROSITE" id="PS51286">
    <property type="entry name" value="RAP"/>
    <property type="match status" value="1"/>
</dbReference>